<sequence>MSRHTPSKPESRSHDSAPSAPLTTPRKRQIVAYVGEGLLTPPDSHHKRSTREQDPQVGTSAAKRRRVTAPPNVPSPNPPTAPFPTPRKIILRLGSQPPAPPRDETPPPTPRNGNAVSLTSKTTDLEQAALKTPWKRADVLPPHLASLLALHQSFDLALSLHIATHPPVLPPPPPPPSARATTYGIEPMDVRLEALTNYVALRPIVEKSCGKRFGLSELKRLMWLWQDTSQSSTSLALSSSEENPFLDTRGPNPTACYTVTPTRTIDATTSRRVHTYGFGLEIQLTPREAASYVNTLHGEGEACGGAGKAVGAVARWSAGSEARCRAIEERLWAWVKQHAVQDDHDDPLDSKIPHIPCAALPQLQPAIGSLLPPLGIPISAPPSPSSSRLGRSSPLVSSGENRGGLLPPPAFRSTGSSVGQRLQAVAGTAPGLKRPAGAAEEDVFGPVMMIPKETKAAPAGSAEERQRALFERIKARSGKEAPGLSRPLLKSGQTTTQGMSRSQMQDELKRRSTLSRLEGVAEAVWMFFSLSPSNTASLASPGSSPRAKRRAFPVSDVIDIVVKSSKTPISGPEAYDSLVLLTQLCPSFLILRTIARQEWLEMPSAAHQINASPGAKISLAGPASPGKVVVRGGGGSLREVRERIRKELGDL</sequence>
<comment type="caution">
    <text evidence="5">The sequence shown here is derived from an EMBL/GenBank/DDBJ whole genome shotgun (WGS) entry which is preliminary data.</text>
</comment>
<dbReference type="Proteomes" id="UP000620104">
    <property type="component" value="Unassembled WGS sequence"/>
</dbReference>
<dbReference type="Gene3D" id="1.10.10.1420">
    <property type="entry name" value="DNA replication factor Cdt1, C-terminal WH domain"/>
    <property type="match status" value="1"/>
</dbReference>
<keyword evidence="6" id="KW-1185">Reference proteome</keyword>
<organism evidence="5 6">
    <name type="scientific">Naganishia liquefaciens</name>
    <dbReference type="NCBI Taxonomy" id="104408"/>
    <lineage>
        <taxon>Eukaryota</taxon>
        <taxon>Fungi</taxon>
        <taxon>Dikarya</taxon>
        <taxon>Basidiomycota</taxon>
        <taxon>Agaricomycotina</taxon>
        <taxon>Tremellomycetes</taxon>
        <taxon>Filobasidiales</taxon>
        <taxon>Filobasidiaceae</taxon>
        <taxon>Naganishia</taxon>
    </lineage>
</organism>
<evidence type="ECO:0000313" key="6">
    <source>
        <dbReference type="Proteomes" id="UP000620104"/>
    </source>
</evidence>
<gene>
    <name evidence="5" type="ORF">NliqN6_2375</name>
</gene>
<name>A0A8H3YE76_9TREE</name>
<accession>A0A8H3YE76</accession>
<protein>
    <recommendedName>
        <fullName evidence="4">DNA replication factor Cdt1 C-terminal domain-containing protein</fullName>
    </recommendedName>
</protein>
<dbReference type="OrthoDB" id="3366139at2759"/>
<evidence type="ECO:0000256" key="1">
    <source>
        <dbReference type="ARBA" id="ARBA00008356"/>
    </source>
</evidence>
<dbReference type="Pfam" id="PF16679">
    <property type="entry name" value="CDT1_C"/>
    <property type="match status" value="1"/>
</dbReference>
<evidence type="ECO:0000256" key="2">
    <source>
        <dbReference type="ARBA" id="ARBA00023306"/>
    </source>
</evidence>
<feature type="region of interest" description="Disordered" evidence="3">
    <location>
        <begin position="475"/>
        <end position="510"/>
    </location>
</feature>
<evidence type="ECO:0000259" key="4">
    <source>
        <dbReference type="Pfam" id="PF16679"/>
    </source>
</evidence>
<evidence type="ECO:0000313" key="5">
    <source>
        <dbReference type="EMBL" id="GHJ85973.1"/>
    </source>
</evidence>
<feature type="compositionally biased region" description="Pro residues" evidence="3">
    <location>
        <begin position="71"/>
        <end position="85"/>
    </location>
</feature>
<feature type="region of interest" description="Disordered" evidence="3">
    <location>
        <begin position="378"/>
        <end position="419"/>
    </location>
</feature>
<keyword evidence="2" id="KW-0131">Cell cycle</keyword>
<dbReference type="EMBL" id="BLZA01000017">
    <property type="protein sequence ID" value="GHJ85973.1"/>
    <property type="molecule type" value="Genomic_DNA"/>
</dbReference>
<feature type="domain" description="DNA replication factor Cdt1 C-terminal" evidence="4">
    <location>
        <begin position="469"/>
        <end position="593"/>
    </location>
</feature>
<dbReference type="AlphaFoldDB" id="A0A8H3YE76"/>
<proteinExistence type="inferred from homology"/>
<dbReference type="InterPro" id="IPR038090">
    <property type="entry name" value="Cdt1_C_WH_dom_sf"/>
</dbReference>
<feature type="compositionally biased region" description="Low complexity" evidence="3">
    <location>
        <begin position="385"/>
        <end position="395"/>
    </location>
</feature>
<reference evidence="5" key="1">
    <citation type="submission" date="2020-07" db="EMBL/GenBank/DDBJ databases">
        <title>Draft Genome Sequence of a Deep-Sea Yeast, Naganishia (Cryptococcus) liquefaciens strain N6.</title>
        <authorList>
            <person name="Han Y.W."/>
            <person name="Kajitani R."/>
            <person name="Morimoto H."/>
            <person name="Parhat M."/>
            <person name="Tsubouchi H."/>
            <person name="Bakenova O."/>
            <person name="Ogata M."/>
            <person name="Argunhan B."/>
            <person name="Aoki R."/>
            <person name="Kajiwara S."/>
            <person name="Itoh T."/>
            <person name="Iwasaki H."/>
        </authorList>
    </citation>
    <scope>NUCLEOTIDE SEQUENCE</scope>
    <source>
        <strain evidence="5">N6</strain>
    </source>
</reference>
<comment type="similarity">
    <text evidence="1">Belongs to the Cdt1 family.</text>
</comment>
<feature type="compositionally biased region" description="Polar residues" evidence="3">
    <location>
        <begin position="491"/>
        <end position="503"/>
    </location>
</feature>
<feature type="region of interest" description="Disordered" evidence="3">
    <location>
        <begin position="1"/>
        <end position="121"/>
    </location>
</feature>
<feature type="compositionally biased region" description="Polar residues" evidence="3">
    <location>
        <begin position="112"/>
        <end position="121"/>
    </location>
</feature>
<evidence type="ECO:0000256" key="3">
    <source>
        <dbReference type="SAM" id="MobiDB-lite"/>
    </source>
</evidence>
<dbReference type="InterPro" id="IPR032054">
    <property type="entry name" value="Cdt1_C"/>
</dbReference>